<keyword evidence="14" id="KW-0256">Endoplasmic reticulum</keyword>
<dbReference type="GO" id="GO:0005789">
    <property type="term" value="C:endoplasmic reticulum membrane"/>
    <property type="evidence" value="ECO:0007669"/>
    <property type="project" value="UniProtKB-SubCell"/>
</dbReference>
<evidence type="ECO:0000256" key="12">
    <source>
        <dbReference type="ARBA" id="ARBA00023239"/>
    </source>
</evidence>
<evidence type="ECO:0000256" key="1">
    <source>
        <dbReference type="ARBA" id="ARBA00004141"/>
    </source>
</evidence>
<evidence type="ECO:0000313" key="16">
    <source>
        <dbReference type="EMBL" id="RCI11435.1"/>
    </source>
</evidence>
<dbReference type="InterPro" id="IPR007482">
    <property type="entry name" value="Tyr_Pase-like_PTPLA"/>
</dbReference>
<comment type="catalytic activity">
    <reaction evidence="13 14">
        <text>a very-long-chain (3R)-3-hydroxyacyl-CoA = a very-long-chain (2E)-enoyl-CoA + H2O</text>
        <dbReference type="Rhea" id="RHEA:45812"/>
        <dbReference type="ChEBI" id="CHEBI:15377"/>
        <dbReference type="ChEBI" id="CHEBI:83728"/>
        <dbReference type="ChEBI" id="CHEBI:85440"/>
        <dbReference type="EC" id="4.2.1.134"/>
    </reaction>
</comment>
<dbReference type="PANTHER" id="PTHR11035">
    <property type="entry name" value="VERY-LONG-CHAIN (3R)-3-HYDROXYACYL-COA DEHYDRATASE"/>
    <property type="match status" value="1"/>
</dbReference>
<dbReference type="Pfam" id="PF03171">
    <property type="entry name" value="2OG-FeII_Oxy"/>
    <property type="match status" value="1"/>
</dbReference>
<dbReference type="Gene3D" id="2.60.120.330">
    <property type="entry name" value="B-lactam Antibiotic, Isopenicillin N Synthase, Chain"/>
    <property type="match status" value="1"/>
</dbReference>
<dbReference type="EC" id="4.2.1.134" evidence="4 14"/>
<evidence type="ECO:0000256" key="4">
    <source>
        <dbReference type="ARBA" id="ARBA00013122"/>
    </source>
</evidence>
<reference evidence="16 17" key="1">
    <citation type="journal article" date="2015" name="BMC Genomics">
        <title>Insights from the genome of Ophiocordyceps polyrhachis-furcata to pathogenicity and host specificity in insect fungi.</title>
        <authorList>
            <person name="Wichadakul D."/>
            <person name="Kobmoo N."/>
            <person name="Ingsriswang S."/>
            <person name="Tangphatsornruang S."/>
            <person name="Chantasingh D."/>
            <person name="Luangsa-ard J.J."/>
            <person name="Eurwilaichitr L."/>
        </authorList>
    </citation>
    <scope>NUCLEOTIDE SEQUENCE [LARGE SCALE GENOMIC DNA]</scope>
    <source>
        <strain evidence="16 17">BCC 54312</strain>
    </source>
</reference>
<evidence type="ECO:0000256" key="3">
    <source>
        <dbReference type="ARBA" id="ARBA00007811"/>
    </source>
</evidence>
<keyword evidence="12 14" id="KW-0456">Lyase</keyword>
<keyword evidence="7 14" id="KW-0276">Fatty acid metabolism</keyword>
<keyword evidence="10 14" id="KW-0472">Membrane</keyword>
<dbReference type="GO" id="GO:0042761">
    <property type="term" value="P:very long-chain fatty acid biosynthetic process"/>
    <property type="evidence" value="ECO:0007669"/>
    <property type="project" value="TreeGrafter"/>
</dbReference>
<keyword evidence="17" id="KW-1185">Reference proteome</keyword>
<evidence type="ECO:0000256" key="8">
    <source>
        <dbReference type="ARBA" id="ARBA00022989"/>
    </source>
</evidence>
<dbReference type="Pfam" id="PF04387">
    <property type="entry name" value="PTPLA"/>
    <property type="match status" value="1"/>
</dbReference>
<evidence type="ECO:0000256" key="7">
    <source>
        <dbReference type="ARBA" id="ARBA00022832"/>
    </source>
</evidence>
<dbReference type="EMBL" id="LKCN02000010">
    <property type="protein sequence ID" value="RCI11435.1"/>
    <property type="molecule type" value="Genomic_DNA"/>
</dbReference>
<evidence type="ECO:0000256" key="2">
    <source>
        <dbReference type="ARBA" id="ARBA00005194"/>
    </source>
</evidence>
<organism evidence="16 17">
    <name type="scientific">Ophiocordyceps polyrhachis-furcata BCC 54312</name>
    <dbReference type="NCBI Taxonomy" id="1330021"/>
    <lineage>
        <taxon>Eukaryota</taxon>
        <taxon>Fungi</taxon>
        <taxon>Dikarya</taxon>
        <taxon>Ascomycota</taxon>
        <taxon>Pezizomycotina</taxon>
        <taxon>Sordariomycetes</taxon>
        <taxon>Hypocreomycetidae</taxon>
        <taxon>Hypocreales</taxon>
        <taxon>Ophiocordycipitaceae</taxon>
        <taxon>Ophiocordyceps</taxon>
    </lineage>
</organism>
<comment type="caution">
    <text evidence="16">The sequence shown here is derived from an EMBL/GenBank/DDBJ whole genome shotgun (WGS) entry which is preliminary data.</text>
</comment>
<name>A0A367LAJ3_9HYPO</name>
<evidence type="ECO:0000256" key="13">
    <source>
        <dbReference type="ARBA" id="ARBA00036671"/>
    </source>
</evidence>
<keyword evidence="5 14" id="KW-0444">Lipid biosynthesis</keyword>
<dbReference type="AlphaFoldDB" id="A0A367LAJ3"/>
<evidence type="ECO:0000259" key="15">
    <source>
        <dbReference type="PROSITE" id="PS51471"/>
    </source>
</evidence>
<evidence type="ECO:0000256" key="10">
    <source>
        <dbReference type="ARBA" id="ARBA00023136"/>
    </source>
</evidence>
<dbReference type="GO" id="GO:0030148">
    <property type="term" value="P:sphingolipid biosynthetic process"/>
    <property type="evidence" value="ECO:0007669"/>
    <property type="project" value="TreeGrafter"/>
</dbReference>
<gene>
    <name evidence="16" type="ORF">L249_7169</name>
</gene>
<keyword evidence="9 14" id="KW-0443">Lipid metabolism</keyword>
<dbReference type="InterPro" id="IPR027443">
    <property type="entry name" value="IPNS-like_sf"/>
</dbReference>
<evidence type="ECO:0000256" key="9">
    <source>
        <dbReference type="ARBA" id="ARBA00023098"/>
    </source>
</evidence>
<dbReference type="Proteomes" id="UP000253664">
    <property type="component" value="Unassembled WGS sequence"/>
</dbReference>
<accession>A0A367LAJ3</accession>
<sequence length="521" mass="58540">MATDAAVRDKGLVIPLIDFSRFLNGSPAEKEATAKAMLHGFQSAGFIYLTNHPIPDDVLSRTYSFSAAFFRLPEADKLAISWSNAETNRGYNAIGREKISQGTLPDQVAAERAAAPDLKETYEMGVEPHPSLHNPWPAEEGDLKGFRAHMMDFYDRCQLMNYQVMVAIAIGMGLGPNFFDNFFDACDHQLRLLHYPEVKADVFRARSGQDYGSITLLFQDDRGGLQVKSPTGSYVDATPIPGTIVVNAGDLLARWSNDTIKSTLHRVVEPPRREGDEYPPRYSIAFFGNPNFNTTIDTLPGTFLKQEDKKYEGVNTGEYIKRRLAFQKGDFKHLRIWPSLTLALHGAASVYPVIGTWTRWTQTLAALEVLHSLLGIVRAPLFTTAMQVSSRYLLTWVVVHRYGSVSSSPAYSTMLLAWSFSEVVRYSYFVFLLSSPEASSPPAFVTRLRYNTFWVFYPMGIISECVLVYKATALCSQAERFALYAVLAIYVPGSYLLYSHMIVQRRKVMRSLKAKDEKATR</sequence>
<keyword evidence="8 14" id="KW-1133">Transmembrane helix</keyword>
<comment type="pathway">
    <text evidence="2 14">Lipid metabolism; fatty acid biosynthesis.</text>
</comment>
<dbReference type="PANTHER" id="PTHR11035:SF3">
    <property type="entry name" value="VERY-LONG-CHAIN (3R)-3-HYDROXYACYL-COA DEHYDRATASE"/>
    <property type="match status" value="1"/>
</dbReference>
<dbReference type="GO" id="GO:0102158">
    <property type="term" value="F:very-long-chain (3R)-3-hydroxyacyl-CoA dehydratase activity"/>
    <property type="evidence" value="ECO:0007669"/>
    <property type="project" value="UniProtKB-EC"/>
</dbReference>
<proteinExistence type="inferred from homology"/>
<dbReference type="SUPFAM" id="SSF51197">
    <property type="entry name" value="Clavaminate synthase-like"/>
    <property type="match status" value="1"/>
</dbReference>
<comment type="subcellular location">
    <subcellularLocation>
        <location evidence="14">Endoplasmic reticulum membrane</location>
        <topology evidence="14">Multi-pass membrane protein</topology>
    </subcellularLocation>
    <subcellularLocation>
        <location evidence="1">Membrane</location>
        <topology evidence="1">Multi-pass membrane protein</topology>
    </subcellularLocation>
</comment>
<dbReference type="UniPathway" id="UPA00094"/>
<evidence type="ECO:0000256" key="11">
    <source>
        <dbReference type="ARBA" id="ARBA00023160"/>
    </source>
</evidence>
<evidence type="ECO:0000256" key="6">
    <source>
        <dbReference type="ARBA" id="ARBA00022692"/>
    </source>
</evidence>
<evidence type="ECO:0000256" key="14">
    <source>
        <dbReference type="RuleBase" id="RU363109"/>
    </source>
</evidence>
<evidence type="ECO:0000256" key="5">
    <source>
        <dbReference type="ARBA" id="ARBA00022516"/>
    </source>
</evidence>
<dbReference type="Pfam" id="PF14226">
    <property type="entry name" value="DIOX_N"/>
    <property type="match status" value="1"/>
</dbReference>
<dbReference type="OrthoDB" id="288590at2759"/>
<dbReference type="InterPro" id="IPR026992">
    <property type="entry name" value="DIOX_N"/>
</dbReference>
<comment type="similarity">
    <text evidence="3 14">Belongs to the very long-chain fatty acids dehydratase HACD family.</text>
</comment>
<dbReference type="PRINTS" id="PR00682">
    <property type="entry name" value="IPNSYNTHASE"/>
</dbReference>
<evidence type="ECO:0000313" key="17">
    <source>
        <dbReference type="Proteomes" id="UP000253664"/>
    </source>
</evidence>
<comment type="function">
    <text evidence="14">Catalyzes the third of the four reactions of the long-chain fatty acids elongation cycle. This endoplasmic reticulum-bound enzymatic process, allows the addition of two carbons to the chain of long- and very long-chain fatty acids/VLCFAs per cycle. This enzyme catalyzes the dehydration of the 3-hydroxyacyl-CoA intermediate into trans-2,3-enoyl-CoA, within each cycle of fatty acid elongation. Thereby, it participates to the production of VLCFAs of different chain lengths that are involved in multiple biological processes as precursors of membrane lipids and lipid mediators.</text>
</comment>
<keyword evidence="6 14" id="KW-0812">Transmembrane</keyword>
<dbReference type="InterPro" id="IPR005123">
    <property type="entry name" value="Oxoglu/Fe-dep_dioxygenase_dom"/>
</dbReference>
<feature type="domain" description="Fe2OG dioxygenase" evidence="15">
    <location>
        <begin position="153"/>
        <end position="290"/>
    </location>
</feature>
<feature type="transmembrane region" description="Helical" evidence="14">
    <location>
        <begin position="481"/>
        <end position="503"/>
    </location>
</feature>
<dbReference type="STRING" id="1330021.A0A367LAJ3"/>
<protein>
    <recommendedName>
        <fullName evidence="4 14">Very-long-chain (3R)-3-hydroxyacyl-CoA dehydratase</fullName>
        <ecNumber evidence="4 14">4.2.1.134</ecNumber>
    </recommendedName>
</protein>
<dbReference type="GO" id="GO:0030497">
    <property type="term" value="P:fatty acid elongation"/>
    <property type="evidence" value="ECO:0007669"/>
    <property type="project" value="TreeGrafter"/>
</dbReference>
<comment type="caution">
    <text evidence="14">Lacks conserved residue(s) required for the propagation of feature annotation.</text>
</comment>
<keyword evidence="11 14" id="KW-0275">Fatty acid biosynthesis</keyword>
<dbReference type="InterPro" id="IPR044861">
    <property type="entry name" value="IPNS-like_FE2OG_OXY"/>
</dbReference>
<dbReference type="PROSITE" id="PS51471">
    <property type="entry name" value="FE2OG_OXY"/>
    <property type="match status" value="1"/>
</dbReference>